<proteinExistence type="predicted"/>
<dbReference type="InterPro" id="IPR036865">
    <property type="entry name" value="CRAL-TRIO_dom_sf"/>
</dbReference>
<dbReference type="Pfam" id="PF03765">
    <property type="entry name" value="CRAL_TRIO_N"/>
    <property type="match status" value="1"/>
</dbReference>
<dbReference type="InterPro" id="IPR036273">
    <property type="entry name" value="CRAL/TRIO_N_dom_sf"/>
</dbReference>
<dbReference type="SUPFAM" id="SSF52087">
    <property type="entry name" value="CRAL/TRIO domain"/>
    <property type="match status" value="1"/>
</dbReference>
<dbReference type="OrthoDB" id="75724at2759"/>
<feature type="region of interest" description="Disordered" evidence="1">
    <location>
        <begin position="310"/>
        <end position="330"/>
    </location>
</feature>
<evidence type="ECO:0000259" key="2">
    <source>
        <dbReference type="PROSITE" id="PS50191"/>
    </source>
</evidence>
<feature type="compositionally biased region" description="Basic and acidic residues" evidence="1">
    <location>
        <begin position="321"/>
        <end position="330"/>
    </location>
</feature>
<accession>A0A8K0UNY7</accession>
<dbReference type="PANTHER" id="PTHR45824">
    <property type="entry name" value="GH16843P"/>
    <property type="match status" value="1"/>
</dbReference>
<protein>
    <submittedName>
        <fullName evidence="3">CRAL TRIO domain-containing protein</fullName>
    </submittedName>
</protein>
<feature type="compositionally biased region" description="Polar residues" evidence="1">
    <location>
        <begin position="311"/>
        <end position="320"/>
    </location>
</feature>
<dbReference type="SUPFAM" id="SSF46938">
    <property type="entry name" value="CRAL/TRIO N-terminal domain"/>
    <property type="match status" value="1"/>
</dbReference>
<comment type="caution">
    <text evidence="3">The sequence shown here is derived from an EMBL/GenBank/DDBJ whole genome shotgun (WGS) entry which is preliminary data.</text>
</comment>
<dbReference type="Proteomes" id="UP000813824">
    <property type="component" value="Unassembled WGS sequence"/>
</dbReference>
<dbReference type="InterPro" id="IPR001251">
    <property type="entry name" value="CRAL-TRIO_dom"/>
</dbReference>
<evidence type="ECO:0000256" key="1">
    <source>
        <dbReference type="SAM" id="MobiDB-lite"/>
    </source>
</evidence>
<evidence type="ECO:0000313" key="3">
    <source>
        <dbReference type="EMBL" id="KAH8100892.1"/>
    </source>
</evidence>
<dbReference type="Gene3D" id="3.40.525.10">
    <property type="entry name" value="CRAL-TRIO lipid binding domain"/>
    <property type="match status" value="1"/>
</dbReference>
<evidence type="ECO:0000313" key="4">
    <source>
        <dbReference type="Proteomes" id="UP000813824"/>
    </source>
</evidence>
<gene>
    <name evidence="3" type="ORF">BXZ70DRAFT_936402</name>
</gene>
<dbReference type="PROSITE" id="PS50191">
    <property type="entry name" value="CRAL_TRIO"/>
    <property type="match status" value="1"/>
</dbReference>
<keyword evidence="4" id="KW-1185">Reference proteome</keyword>
<reference evidence="3" key="1">
    <citation type="journal article" date="2021" name="New Phytol.">
        <title>Evolutionary innovations through gain and loss of genes in the ectomycorrhizal Boletales.</title>
        <authorList>
            <person name="Wu G."/>
            <person name="Miyauchi S."/>
            <person name="Morin E."/>
            <person name="Kuo A."/>
            <person name="Drula E."/>
            <person name="Varga T."/>
            <person name="Kohler A."/>
            <person name="Feng B."/>
            <person name="Cao Y."/>
            <person name="Lipzen A."/>
            <person name="Daum C."/>
            <person name="Hundley H."/>
            <person name="Pangilinan J."/>
            <person name="Johnson J."/>
            <person name="Barry K."/>
            <person name="LaButti K."/>
            <person name="Ng V."/>
            <person name="Ahrendt S."/>
            <person name="Min B."/>
            <person name="Choi I.G."/>
            <person name="Park H."/>
            <person name="Plett J.M."/>
            <person name="Magnuson J."/>
            <person name="Spatafora J.W."/>
            <person name="Nagy L.G."/>
            <person name="Henrissat B."/>
            <person name="Grigoriev I.V."/>
            <person name="Yang Z.L."/>
            <person name="Xu J."/>
            <person name="Martin F.M."/>
        </authorList>
    </citation>
    <scope>NUCLEOTIDE SEQUENCE</scope>
    <source>
        <strain evidence="3">KKN 215</strain>
    </source>
</reference>
<sequence length="342" mass="38944">MPVNLPLPVPNLAGKTEPQGKNLTEHQQELYAEVLKHFDTEEYRIPGEEDDEAGKLKEVEKFWLSFECLLRFLRAVKWSSADAAIKRLESTLKWRREFGWYDKITAEHVEPENVTGKADIFGFDVHGRPALYLTPSKQNTTESHRQVESTFFMVERLIDLMGPGVETLALMINFGDRGKSPSMNTSRTVLDILQSHYPERLGRALIINIPFIVNMFLKIIMPFVDPITREKIRLNPDVLGEGLFEADQLKKQFGGDVEFEYVHEKYWPELLRMAGEMREKAFEKWKAMGAKVGLKEWEFKGGDELVEKDTSATSVAAQQSTDEKIAAASHEEPLATEIAVAA</sequence>
<dbReference type="CDD" id="cd00170">
    <property type="entry name" value="SEC14"/>
    <property type="match status" value="1"/>
</dbReference>
<dbReference type="GO" id="GO:0008526">
    <property type="term" value="F:phosphatidylinositol transfer activity"/>
    <property type="evidence" value="ECO:0007669"/>
    <property type="project" value="TreeGrafter"/>
</dbReference>
<dbReference type="InterPro" id="IPR011074">
    <property type="entry name" value="CRAL/TRIO_N_dom"/>
</dbReference>
<organism evidence="3 4">
    <name type="scientific">Cristinia sonorae</name>
    <dbReference type="NCBI Taxonomy" id="1940300"/>
    <lineage>
        <taxon>Eukaryota</taxon>
        <taxon>Fungi</taxon>
        <taxon>Dikarya</taxon>
        <taxon>Basidiomycota</taxon>
        <taxon>Agaricomycotina</taxon>
        <taxon>Agaricomycetes</taxon>
        <taxon>Agaricomycetidae</taxon>
        <taxon>Agaricales</taxon>
        <taxon>Pleurotineae</taxon>
        <taxon>Stephanosporaceae</taxon>
        <taxon>Cristinia</taxon>
    </lineage>
</organism>
<dbReference type="SMART" id="SM00516">
    <property type="entry name" value="SEC14"/>
    <property type="match status" value="1"/>
</dbReference>
<dbReference type="Pfam" id="PF00650">
    <property type="entry name" value="CRAL_TRIO"/>
    <property type="match status" value="1"/>
</dbReference>
<dbReference type="AlphaFoldDB" id="A0A8K0UNY7"/>
<name>A0A8K0UNY7_9AGAR</name>
<dbReference type="InterPro" id="IPR052578">
    <property type="entry name" value="PI_Transfer_CRAL-TRIO"/>
</dbReference>
<dbReference type="EMBL" id="JAEVFJ010000014">
    <property type="protein sequence ID" value="KAH8100892.1"/>
    <property type="molecule type" value="Genomic_DNA"/>
</dbReference>
<dbReference type="PANTHER" id="PTHR45824:SF29">
    <property type="entry name" value="GH16843P"/>
    <property type="match status" value="1"/>
</dbReference>
<feature type="domain" description="CRAL-TRIO" evidence="2">
    <location>
        <begin position="108"/>
        <end position="261"/>
    </location>
</feature>